<organism evidence="1 2">
    <name type="scientific">Qipengyuania gaetbuli</name>
    <dbReference type="NCBI Taxonomy" id="266952"/>
    <lineage>
        <taxon>Bacteria</taxon>
        <taxon>Pseudomonadati</taxon>
        <taxon>Pseudomonadota</taxon>
        <taxon>Alphaproteobacteria</taxon>
        <taxon>Sphingomonadales</taxon>
        <taxon>Erythrobacteraceae</taxon>
        <taxon>Qipengyuania</taxon>
    </lineage>
</organism>
<keyword evidence="2" id="KW-1185">Reference proteome</keyword>
<evidence type="ECO:0000313" key="1">
    <source>
        <dbReference type="EMBL" id="MXO50715.1"/>
    </source>
</evidence>
<dbReference type="OrthoDB" id="7510084at2"/>
<evidence type="ECO:0000313" key="2">
    <source>
        <dbReference type="Proteomes" id="UP000444185"/>
    </source>
</evidence>
<dbReference type="AlphaFoldDB" id="A0A844XXH2"/>
<dbReference type="EMBL" id="WTYF01000004">
    <property type="protein sequence ID" value="MXO50715.1"/>
    <property type="molecule type" value="Genomic_DNA"/>
</dbReference>
<reference evidence="1 2" key="1">
    <citation type="submission" date="2019-12" db="EMBL/GenBank/DDBJ databases">
        <title>Genomic-based taxomic classification of the family Erythrobacteraceae.</title>
        <authorList>
            <person name="Xu L."/>
        </authorList>
    </citation>
    <scope>NUCLEOTIDE SEQUENCE [LARGE SCALE GENOMIC DNA]</scope>
    <source>
        <strain evidence="1 2">DSM 16225</strain>
    </source>
</reference>
<proteinExistence type="predicted"/>
<sequence length="111" mass="12130">MPVHFAAARCTLRSHVARVLGPLKPGAAANDNAGPAATPFVFDEALRETLMHFARHGLAAVSEARKLAERAHNDGDDDAFARWNGIFRTLDQRQASAFERQLILDNQPLIG</sequence>
<name>A0A844XXH2_9SPHN</name>
<dbReference type="RefSeq" id="WP_160607288.1">
    <property type="nucleotide sequence ID" value="NZ_WTYF01000004.1"/>
</dbReference>
<dbReference type="Proteomes" id="UP000444185">
    <property type="component" value="Unassembled WGS sequence"/>
</dbReference>
<accession>A0A844XXH2</accession>
<gene>
    <name evidence="1" type="ORF">GRI42_05275</name>
</gene>
<comment type="caution">
    <text evidence="1">The sequence shown here is derived from an EMBL/GenBank/DDBJ whole genome shotgun (WGS) entry which is preliminary data.</text>
</comment>
<protein>
    <submittedName>
        <fullName evidence="1">Uncharacterized protein</fullName>
    </submittedName>
</protein>